<evidence type="ECO:0000313" key="10">
    <source>
        <dbReference type="Proteomes" id="UP000321362"/>
    </source>
</evidence>
<evidence type="ECO:0000256" key="7">
    <source>
        <dbReference type="ARBA" id="ARBA00032272"/>
    </source>
</evidence>
<evidence type="ECO:0000259" key="8">
    <source>
        <dbReference type="PROSITE" id="PS51462"/>
    </source>
</evidence>
<comment type="catalytic activity">
    <reaction evidence="1">
        <text>GDP-alpha-D-mannose + H2O = alpha-D-mannose 1-phosphate + GMP + 2 H(+)</text>
        <dbReference type="Rhea" id="RHEA:27978"/>
        <dbReference type="ChEBI" id="CHEBI:15377"/>
        <dbReference type="ChEBI" id="CHEBI:15378"/>
        <dbReference type="ChEBI" id="CHEBI:57527"/>
        <dbReference type="ChEBI" id="CHEBI:58115"/>
        <dbReference type="ChEBI" id="CHEBI:58409"/>
    </reaction>
</comment>
<dbReference type="InterPro" id="IPR000086">
    <property type="entry name" value="NUDIX_hydrolase_dom"/>
</dbReference>
<dbReference type="InterPro" id="IPR015797">
    <property type="entry name" value="NUDIX_hydrolase-like_dom_sf"/>
</dbReference>
<evidence type="ECO:0000256" key="6">
    <source>
        <dbReference type="ARBA" id="ARBA00032162"/>
    </source>
</evidence>
<evidence type="ECO:0000256" key="3">
    <source>
        <dbReference type="ARBA" id="ARBA00007275"/>
    </source>
</evidence>
<dbReference type="PANTHER" id="PTHR11839">
    <property type="entry name" value="UDP/ADP-SUGAR PYROPHOSPHATASE"/>
    <property type="match status" value="1"/>
</dbReference>
<dbReference type="SUPFAM" id="SSF55811">
    <property type="entry name" value="Nudix"/>
    <property type="match status" value="1"/>
</dbReference>
<dbReference type="GO" id="GO:0006753">
    <property type="term" value="P:nucleoside phosphate metabolic process"/>
    <property type="evidence" value="ECO:0007669"/>
    <property type="project" value="TreeGrafter"/>
</dbReference>
<dbReference type="OrthoDB" id="9806150at2"/>
<accession>A0A5B8VW54</accession>
<evidence type="ECO:0000256" key="2">
    <source>
        <dbReference type="ARBA" id="ARBA00001946"/>
    </source>
</evidence>
<organism evidence="9 10">
    <name type="scientific">Mucilaginibacter ginsenosidivorax</name>
    <dbReference type="NCBI Taxonomy" id="862126"/>
    <lineage>
        <taxon>Bacteria</taxon>
        <taxon>Pseudomonadati</taxon>
        <taxon>Bacteroidota</taxon>
        <taxon>Sphingobacteriia</taxon>
        <taxon>Sphingobacteriales</taxon>
        <taxon>Sphingobacteriaceae</taxon>
        <taxon>Mucilaginibacter</taxon>
    </lineage>
</organism>
<dbReference type="EMBL" id="CP042437">
    <property type="protein sequence ID" value="QEC75914.1"/>
    <property type="molecule type" value="Genomic_DNA"/>
</dbReference>
<proteinExistence type="inferred from homology"/>
<dbReference type="GO" id="GO:0016787">
    <property type="term" value="F:hydrolase activity"/>
    <property type="evidence" value="ECO:0007669"/>
    <property type="project" value="UniProtKB-KW"/>
</dbReference>
<dbReference type="Proteomes" id="UP000321362">
    <property type="component" value="Chromosome"/>
</dbReference>
<evidence type="ECO:0000313" key="9">
    <source>
        <dbReference type="EMBL" id="QEC75914.1"/>
    </source>
</evidence>
<dbReference type="RefSeq" id="WP_147053099.1">
    <property type="nucleotide sequence ID" value="NZ_CP042437.1"/>
</dbReference>
<dbReference type="Pfam" id="PF00293">
    <property type="entry name" value="NUDIX"/>
    <property type="match status" value="1"/>
</dbReference>
<dbReference type="GO" id="GO:0005829">
    <property type="term" value="C:cytosol"/>
    <property type="evidence" value="ECO:0007669"/>
    <property type="project" value="TreeGrafter"/>
</dbReference>
<sequence>MHHPEENPWKITSEKSVYDNPWINLTEYQVINPSGNPGIYGKVHFKNLAIGVLPLDDDLNTYIVGQYRFPLNQYSWEMPEGGGPEGTDPLKSAKRELLEEAGLKASKWTELMRLHLSNSVSDELSIIYVARGLSQHEAEPEDTEQFVIKKIPFAHIYQMVCEGRITDAMTVAAVLKVQLLLSENLL</sequence>
<dbReference type="Gene3D" id="3.90.79.10">
    <property type="entry name" value="Nucleoside Triphosphate Pyrophosphohydrolase"/>
    <property type="match status" value="1"/>
</dbReference>
<dbReference type="GO" id="GO:0019693">
    <property type="term" value="P:ribose phosphate metabolic process"/>
    <property type="evidence" value="ECO:0007669"/>
    <property type="project" value="TreeGrafter"/>
</dbReference>
<feature type="domain" description="Nudix hydrolase" evidence="8">
    <location>
        <begin position="45"/>
        <end position="173"/>
    </location>
</feature>
<reference evidence="9 10" key="1">
    <citation type="journal article" date="2013" name="J. Microbiol.">
        <title>Mucilaginibacter ginsenosidivorax sp. nov., with ginsenoside converting activity isolated from sediment.</title>
        <authorList>
            <person name="Kim J.K."/>
            <person name="Choi T.E."/>
            <person name="Liu Q.M."/>
            <person name="Park H.Y."/>
            <person name="Yi T.H."/>
            <person name="Yoon M.H."/>
            <person name="Kim S.C."/>
            <person name="Im W.T."/>
        </authorList>
    </citation>
    <scope>NUCLEOTIDE SEQUENCE [LARGE SCALE GENOMIC DNA]</scope>
    <source>
        <strain evidence="9 10">KHI28</strain>
    </source>
</reference>
<dbReference type="KEGG" id="mgk:FSB76_08120"/>
<evidence type="ECO:0000256" key="4">
    <source>
        <dbReference type="ARBA" id="ARBA00016377"/>
    </source>
</evidence>
<dbReference type="CDD" id="cd24161">
    <property type="entry name" value="NUDIX_ADPRase_Ndx2"/>
    <property type="match status" value="1"/>
</dbReference>
<keyword evidence="5 9" id="KW-0378">Hydrolase</keyword>
<protein>
    <recommendedName>
        <fullName evidence="4">GDP-mannose pyrophosphatase</fullName>
    </recommendedName>
    <alternativeName>
        <fullName evidence="6">GDP-mannose hydrolase</fullName>
    </alternativeName>
    <alternativeName>
        <fullName evidence="7">GDPMK</fullName>
    </alternativeName>
</protein>
<dbReference type="AlphaFoldDB" id="A0A5B8VW54"/>
<evidence type="ECO:0000256" key="1">
    <source>
        <dbReference type="ARBA" id="ARBA00000847"/>
    </source>
</evidence>
<comment type="cofactor">
    <cofactor evidence="2">
        <name>Mg(2+)</name>
        <dbReference type="ChEBI" id="CHEBI:18420"/>
    </cofactor>
</comment>
<dbReference type="PANTHER" id="PTHR11839:SF18">
    <property type="entry name" value="NUDIX HYDROLASE DOMAIN-CONTAINING PROTEIN"/>
    <property type="match status" value="1"/>
</dbReference>
<keyword evidence="10" id="KW-1185">Reference proteome</keyword>
<dbReference type="PROSITE" id="PS51462">
    <property type="entry name" value="NUDIX"/>
    <property type="match status" value="1"/>
</dbReference>
<comment type="similarity">
    <text evidence="3">Belongs to the Nudix hydrolase family. NudK subfamily.</text>
</comment>
<name>A0A5B8VW54_9SPHI</name>
<gene>
    <name evidence="9" type="ORF">FSB76_08120</name>
</gene>
<evidence type="ECO:0000256" key="5">
    <source>
        <dbReference type="ARBA" id="ARBA00022801"/>
    </source>
</evidence>